<feature type="domain" description="C2" evidence="8">
    <location>
        <begin position="837"/>
        <end position="1002"/>
    </location>
</feature>
<dbReference type="InterPro" id="IPR000909">
    <property type="entry name" value="PLipase_C_PInositol-sp_X_dom"/>
</dbReference>
<dbReference type="InterPro" id="IPR000008">
    <property type="entry name" value="C2_dom"/>
</dbReference>
<evidence type="ECO:0000256" key="6">
    <source>
        <dbReference type="RuleBase" id="RU361133"/>
    </source>
</evidence>
<evidence type="ECO:0000256" key="7">
    <source>
        <dbReference type="SAM" id="MobiDB-lite"/>
    </source>
</evidence>
<feature type="compositionally biased region" description="Pro residues" evidence="7">
    <location>
        <begin position="658"/>
        <end position="667"/>
    </location>
</feature>
<keyword evidence="4 6" id="KW-0443">Lipid metabolism</keyword>
<dbReference type="PROSITE" id="PS50007">
    <property type="entry name" value="PIPLC_X_DOMAIN"/>
    <property type="match status" value="1"/>
</dbReference>
<accession>A0A6A6PE12</accession>
<evidence type="ECO:0000259" key="9">
    <source>
        <dbReference type="PROSITE" id="PS50008"/>
    </source>
</evidence>
<keyword evidence="2 6" id="KW-0378">Hydrolase</keyword>
<dbReference type="SUPFAM" id="SSF50729">
    <property type="entry name" value="PH domain-like"/>
    <property type="match status" value="1"/>
</dbReference>
<dbReference type="CDD" id="cd16207">
    <property type="entry name" value="EFh_ScPlc1p_like"/>
    <property type="match status" value="1"/>
</dbReference>
<dbReference type="InterPro" id="IPR002048">
    <property type="entry name" value="EF_hand_dom"/>
</dbReference>
<sequence>MPPTSSVQNTPDALQPVACPSPFPSAPLSLPESAGFSPLSPPSSAMAEAVNISRSPRELSRKLSERIPGIRRRRQSATHSSRDLSCGPVTVRRRSDSKSVTENAENISDLELEEREDDGADDFSGETAARPEFINALGITTGRPSVGSATEGGVAPLRNRILQEGTRLSKITRKKRKDIPFKLDFDSAKIIWDPTRPSKQVYVDDIRGIRYGEEAKNYREEHRKFISTPEEERRWFTLLYGDPARRTGVSIKTMHLIAPDDYTFHIWITNLDHTIKSRCEMMTGLMGSDEKSVKAYWRREMERKFGGAEHSDEDEKVDFADMKKICRILHIHCSEATLREQFDAVDSERTGYFTFPQFEKFMQRIRERQDIKKIYQTWKHGKEPELDLRSFLFFLAEAQGIRVAADEGYWINVFEKYSRNYRARDAAAQVGGEDREPTMSFAAFQAYLCSSANSALVTSPSEPNLDLPLNDYFISSSHNTYLVGRQVAGEASTEMYISALQKGCRCVEVDCWDGDNGQPIVTHGHTRTKSVPFVDVIEVIDKYAFVSTNTPLIVSLEVHCNSEQQAIMADIMKKIFGVRLQTEQIEKDAVFLPTPRQLMGKILIKVKAPEASTTESSNAALDTETTYARRQRTFSSPPAKPLTLGNSVIPSQESLASSPPPLSPPECGPGAFSGPGTRGSTTSGTGASPNSSSEDSDASGASSVGYSEKKKKQKSSKITKALGDLGVYARGIKYTGHGFTSDTFNHVYSFSENKFDDEAQKNAELVESHNRRYLMRIYPSPLRFSSKNFDPIRFWRRGVQMVATNWQTYDLGTQINDAMFAAPADRCGYVLKPPELRLFKPPGFAEEAKSQRKLVRFTMDIISAQQLPRPRGFGQDAVMNPYIEFEVYGADDKGDGDATSEGGIDASLKRGDKSNVSTLLLRKQTRIVRANGYDPQFDESITVEVKTKYPSLVFVRWVVWNSADGKAANGASLSSSSGVPLATFTAKLGSLQQGYRHLPLYDSSGEQYLFSSLFCKIAAEDQVPVDEEVEHATLMARSVSQSGGEVPSSSRRGFRKIFGRTPSIRGRARENSAAATATATATAAAPPEGPPFSRSSTLERQ</sequence>
<dbReference type="PRINTS" id="PR00390">
    <property type="entry name" value="PHPHLIPASEC"/>
</dbReference>
<dbReference type="GO" id="GO:0004435">
    <property type="term" value="F:phosphatidylinositol-4,5-bisphosphate phospholipase C activity"/>
    <property type="evidence" value="ECO:0007669"/>
    <property type="project" value="UniProtKB-EC"/>
</dbReference>
<evidence type="ECO:0000313" key="11">
    <source>
        <dbReference type="EMBL" id="KAF2462244.1"/>
    </source>
</evidence>
<dbReference type="SMART" id="SM00148">
    <property type="entry name" value="PLCXc"/>
    <property type="match status" value="1"/>
</dbReference>
<dbReference type="PROSITE" id="PS50222">
    <property type="entry name" value="EF_HAND_2"/>
    <property type="match status" value="1"/>
</dbReference>
<dbReference type="PROSITE" id="PS50004">
    <property type="entry name" value="C2"/>
    <property type="match status" value="1"/>
</dbReference>
<dbReference type="CDD" id="cd00275">
    <property type="entry name" value="C2_PLC_like"/>
    <property type="match status" value="1"/>
</dbReference>
<dbReference type="Gene3D" id="2.60.40.150">
    <property type="entry name" value="C2 domain"/>
    <property type="match status" value="1"/>
</dbReference>
<dbReference type="InterPro" id="IPR001192">
    <property type="entry name" value="PI-PLC_fam"/>
</dbReference>
<dbReference type="EC" id="3.1.4.11" evidence="1 6"/>
<dbReference type="CDD" id="cd08598">
    <property type="entry name" value="PI-PLC1c_yeast"/>
    <property type="match status" value="1"/>
</dbReference>
<feature type="region of interest" description="Disordered" evidence="7">
    <location>
        <begin position="1040"/>
        <end position="1101"/>
    </location>
</feature>
<dbReference type="CDD" id="cd13360">
    <property type="entry name" value="PH_PLC_fungal"/>
    <property type="match status" value="1"/>
</dbReference>
<dbReference type="InterPro" id="IPR001711">
    <property type="entry name" value="PLipase_C_Pinositol-sp_Y"/>
</dbReference>
<dbReference type="PROSITE" id="PS50008">
    <property type="entry name" value="PIPLC_Y_DOMAIN"/>
    <property type="match status" value="1"/>
</dbReference>
<proteinExistence type="predicted"/>
<dbReference type="Pfam" id="PF00387">
    <property type="entry name" value="PI-PLC-Y"/>
    <property type="match status" value="1"/>
</dbReference>
<feature type="compositionally biased region" description="Polar residues" evidence="7">
    <location>
        <begin position="1040"/>
        <end position="1051"/>
    </location>
</feature>
<feature type="compositionally biased region" description="Low complexity" evidence="7">
    <location>
        <begin position="1073"/>
        <end position="1085"/>
    </location>
</feature>
<dbReference type="SMART" id="SM00149">
    <property type="entry name" value="PLCYc"/>
    <property type="match status" value="1"/>
</dbReference>
<feature type="compositionally biased region" description="Polar residues" evidence="7">
    <location>
        <begin position="613"/>
        <end position="636"/>
    </location>
</feature>
<dbReference type="InterPro" id="IPR017946">
    <property type="entry name" value="PLC-like_Pdiesterase_TIM-brl"/>
</dbReference>
<evidence type="ECO:0000259" key="10">
    <source>
        <dbReference type="PROSITE" id="PS50222"/>
    </source>
</evidence>
<dbReference type="PANTHER" id="PTHR10336">
    <property type="entry name" value="PHOSPHOINOSITIDE-SPECIFIC PHOSPHOLIPASE C FAMILY PROTEIN"/>
    <property type="match status" value="1"/>
</dbReference>
<dbReference type="AlphaFoldDB" id="A0A6A6PE12"/>
<keyword evidence="12" id="KW-1185">Reference proteome</keyword>
<evidence type="ECO:0000259" key="8">
    <source>
        <dbReference type="PROSITE" id="PS50004"/>
    </source>
</evidence>
<dbReference type="Gene3D" id="3.20.20.190">
    <property type="entry name" value="Phosphatidylinositol (PI) phosphodiesterase"/>
    <property type="match status" value="1"/>
</dbReference>
<feature type="domain" description="EF-hand" evidence="10">
    <location>
        <begin position="333"/>
        <end position="368"/>
    </location>
</feature>
<dbReference type="InterPro" id="IPR011992">
    <property type="entry name" value="EF-hand-dom_pair"/>
</dbReference>
<dbReference type="SUPFAM" id="SSF51695">
    <property type="entry name" value="PLC-like phosphodiesterases"/>
    <property type="match status" value="1"/>
</dbReference>
<reference evidence="11" key="1">
    <citation type="journal article" date="2020" name="Stud. Mycol.">
        <title>101 Dothideomycetes genomes: a test case for predicting lifestyles and emergence of pathogens.</title>
        <authorList>
            <person name="Haridas S."/>
            <person name="Albert R."/>
            <person name="Binder M."/>
            <person name="Bloem J."/>
            <person name="Labutti K."/>
            <person name="Salamov A."/>
            <person name="Andreopoulos B."/>
            <person name="Baker S."/>
            <person name="Barry K."/>
            <person name="Bills G."/>
            <person name="Bluhm B."/>
            <person name="Cannon C."/>
            <person name="Castanera R."/>
            <person name="Culley D."/>
            <person name="Daum C."/>
            <person name="Ezra D."/>
            <person name="Gonzalez J."/>
            <person name="Henrissat B."/>
            <person name="Kuo A."/>
            <person name="Liang C."/>
            <person name="Lipzen A."/>
            <person name="Lutzoni F."/>
            <person name="Magnuson J."/>
            <person name="Mondo S."/>
            <person name="Nolan M."/>
            <person name="Ohm R."/>
            <person name="Pangilinan J."/>
            <person name="Park H.-J."/>
            <person name="Ramirez L."/>
            <person name="Alfaro M."/>
            <person name="Sun H."/>
            <person name="Tritt A."/>
            <person name="Yoshinaga Y."/>
            <person name="Zwiers L.-H."/>
            <person name="Turgeon B."/>
            <person name="Goodwin S."/>
            <person name="Spatafora J."/>
            <person name="Crous P."/>
            <person name="Grigoriev I."/>
        </authorList>
    </citation>
    <scope>NUCLEOTIDE SEQUENCE</scope>
    <source>
        <strain evidence="11">ATCC 16933</strain>
    </source>
</reference>
<feature type="compositionally biased region" description="Polar residues" evidence="7">
    <location>
        <begin position="1"/>
        <end position="12"/>
    </location>
</feature>
<feature type="domain" description="PI-PLC Y-box" evidence="9">
    <location>
        <begin position="722"/>
        <end position="837"/>
    </location>
</feature>
<evidence type="ECO:0000256" key="2">
    <source>
        <dbReference type="ARBA" id="ARBA00022801"/>
    </source>
</evidence>
<dbReference type="InterPro" id="IPR037755">
    <property type="entry name" value="Plc1_PH"/>
</dbReference>
<dbReference type="InterPro" id="IPR035892">
    <property type="entry name" value="C2_domain_sf"/>
</dbReference>
<gene>
    <name evidence="11" type="ORF">BDY21DRAFT_276974</name>
</gene>
<dbReference type="Gene3D" id="1.10.238.10">
    <property type="entry name" value="EF-hand"/>
    <property type="match status" value="2"/>
</dbReference>
<dbReference type="Gene3D" id="2.30.29.30">
    <property type="entry name" value="Pleckstrin-homology domain (PH domain)/Phosphotyrosine-binding domain (PTB)"/>
    <property type="match status" value="1"/>
</dbReference>
<feature type="region of interest" description="Disordered" evidence="7">
    <location>
        <begin position="1"/>
        <end position="126"/>
    </location>
</feature>
<dbReference type="EMBL" id="MU001670">
    <property type="protein sequence ID" value="KAF2462244.1"/>
    <property type="molecule type" value="Genomic_DNA"/>
</dbReference>
<name>A0A6A6PE12_9PEZI</name>
<evidence type="ECO:0000313" key="12">
    <source>
        <dbReference type="Proteomes" id="UP000799766"/>
    </source>
</evidence>
<feature type="compositionally biased region" description="Low complexity" evidence="7">
    <location>
        <begin position="678"/>
        <end position="706"/>
    </location>
</feature>
<dbReference type="GO" id="GO:0016042">
    <property type="term" value="P:lipid catabolic process"/>
    <property type="evidence" value="ECO:0007669"/>
    <property type="project" value="UniProtKB-KW"/>
</dbReference>
<keyword evidence="3 6" id="KW-0442">Lipid degradation</keyword>
<evidence type="ECO:0000256" key="3">
    <source>
        <dbReference type="ARBA" id="ARBA00022963"/>
    </source>
</evidence>
<dbReference type="GO" id="GO:0005509">
    <property type="term" value="F:calcium ion binding"/>
    <property type="evidence" value="ECO:0007669"/>
    <property type="project" value="InterPro"/>
</dbReference>
<dbReference type="Proteomes" id="UP000799766">
    <property type="component" value="Unassembled WGS sequence"/>
</dbReference>
<evidence type="ECO:0000256" key="4">
    <source>
        <dbReference type="ARBA" id="ARBA00023098"/>
    </source>
</evidence>
<feature type="compositionally biased region" description="Basic and acidic residues" evidence="7">
    <location>
        <begin position="55"/>
        <end position="65"/>
    </location>
</feature>
<dbReference type="SMART" id="SM00239">
    <property type="entry name" value="C2"/>
    <property type="match status" value="1"/>
</dbReference>
<dbReference type="SUPFAM" id="SSF47473">
    <property type="entry name" value="EF-hand"/>
    <property type="match status" value="1"/>
</dbReference>
<feature type="region of interest" description="Disordered" evidence="7">
    <location>
        <begin position="613"/>
        <end position="715"/>
    </location>
</feature>
<dbReference type="GO" id="GO:0048015">
    <property type="term" value="P:phosphatidylinositol-mediated signaling"/>
    <property type="evidence" value="ECO:0007669"/>
    <property type="project" value="TreeGrafter"/>
</dbReference>
<dbReference type="SUPFAM" id="SSF49562">
    <property type="entry name" value="C2 domain (Calcium/lipid-binding domain, CaLB)"/>
    <property type="match status" value="1"/>
</dbReference>
<dbReference type="InterPro" id="IPR011993">
    <property type="entry name" value="PH-like_dom_sf"/>
</dbReference>
<dbReference type="OrthoDB" id="269822at2759"/>
<comment type="catalytic activity">
    <reaction evidence="6">
        <text>a 1,2-diacyl-sn-glycero-3-phospho-(1D-myo-inositol-4,5-bisphosphate) + H2O = 1D-myo-inositol 1,4,5-trisphosphate + a 1,2-diacyl-sn-glycerol + H(+)</text>
        <dbReference type="Rhea" id="RHEA:33179"/>
        <dbReference type="ChEBI" id="CHEBI:15377"/>
        <dbReference type="ChEBI" id="CHEBI:15378"/>
        <dbReference type="ChEBI" id="CHEBI:17815"/>
        <dbReference type="ChEBI" id="CHEBI:58456"/>
        <dbReference type="ChEBI" id="CHEBI:203600"/>
        <dbReference type="EC" id="3.1.4.11"/>
    </reaction>
</comment>
<protein>
    <recommendedName>
        <fullName evidence="1 6">Phosphoinositide phospholipase C</fullName>
        <ecNumber evidence="1 6">3.1.4.11</ecNumber>
    </recommendedName>
</protein>
<feature type="compositionally biased region" description="Acidic residues" evidence="7">
    <location>
        <begin position="108"/>
        <end position="124"/>
    </location>
</feature>
<dbReference type="Pfam" id="PF00388">
    <property type="entry name" value="PI-PLC-X"/>
    <property type="match status" value="1"/>
</dbReference>
<keyword evidence="5" id="KW-0807">Transducer</keyword>
<evidence type="ECO:0000256" key="1">
    <source>
        <dbReference type="ARBA" id="ARBA00012368"/>
    </source>
</evidence>
<evidence type="ECO:0000256" key="5">
    <source>
        <dbReference type="ARBA" id="ARBA00023224"/>
    </source>
</evidence>
<dbReference type="PANTHER" id="PTHR10336:SF36">
    <property type="entry name" value="1-PHOSPHATIDYLINOSITOL 4,5-BISPHOSPHATE PHOSPHODIESTERASE BETA-4"/>
    <property type="match status" value="1"/>
</dbReference>
<organism evidence="11 12">
    <name type="scientific">Lineolata rhizophorae</name>
    <dbReference type="NCBI Taxonomy" id="578093"/>
    <lineage>
        <taxon>Eukaryota</taxon>
        <taxon>Fungi</taxon>
        <taxon>Dikarya</taxon>
        <taxon>Ascomycota</taxon>
        <taxon>Pezizomycotina</taxon>
        <taxon>Dothideomycetes</taxon>
        <taxon>Dothideomycetes incertae sedis</taxon>
        <taxon>Lineolatales</taxon>
        <taxon>Lineolataceae</taxon>
        <taxon>Lineolata</taxon>
    </lineage>
</organism>
<dbReference type="GO" id="GO:0051209">
    <property type="term" value="P:release of sequestered calcium ion into cytosol"/>
    <property type="evidence" value="ECO:0007669"/>
    <property type="project" value="TreeGrafter"/>
</dbReference>